<evidence type="ECO:0000313" key="2">
    <source>
        <dbReference type="Proteomes" id="UP000515153"/>
    </source>
</evidence>
<reference evidence="3" key="2">
    <citation type="submission" date="2019-10" db="EMBL/GenBank/DDBJ databases">
        <authorList>
            <consortium name="NCBI Genome Project"/>
        </authorList>
    </citation>
    <scope>NUCLEOTIDE SEQUENCE</scope>
    <source>
        <strain evidence="3">NI907</strain>
    </source>
</reference>
<dbReference type="KEGG" id="pgri:PgNI_10306"/>
<gene>
    <name evidence="3" type="ORF">PgNI_10306</name>
</gene>
<accession>A0A6P8AYE0</accession>
<proteinExistence type="predicted"/>
<reference evidence="2 3" key="1">
    <citation type="journal article" date="2019" name="Mol. Biol. Evol.">
        <title>Blast fungal genomes show frequent chromosomal changes, gene gains and losses, and effector gene turnover.</title>
        <authorList>
            <person name="Gomez Luciano L.B."/>
            <person name="Jason Tsai I."/>
            <person name="Chuma I."/>
            <person name="Tosa Y."/>
            <person name="Chen Y.H."/>
            <person name="Li J.Y."/>
            <person name="Li M.Y."/>
            <person name="Jade Lu M.Y."/>
            <person name="Nakayashiki H."/>
            <person name="Li W.H."/>
        </authorList>
    </citation>
    <scope>NUCLEOTIDE SEQUENCE [LARGE SCALE GENOMIC DNA]</scope>
    <source>
        <strain evidence="2 3">NI907</strain>
    </source>
</reference>
<name>A0A6P8AYE0_PYRGI</name>
<dbReference type="GeneID" id="41965187"/>
<keyword evidence="2" id="KW-1185">Reference proteome</keyword>
<dbReference type="AlphaFoldDB" id="A0A6P8AYE0"/>
<dbReference type="RefSeq" id="XP_030979951.1">
    <property type="nucleotide sequence ID" value="XM_031130279.1"/>
</dbReference>
<feature type="compositionally biased region" description="Polar residues" evidence="1">
    <location>
        <begin position="1"/>
        <end position="13"/>
    </location>
</feature>
<evidence type="ECO:0000256" key="1">
    <source>
        <dbReference type="SAM" id="MobiDB-lite"/>
    </source>
</evidence>
<feature type="region of interest" description="Disordered" evidence="1">
    <location>
        <begin position="1"/>
        <end position="22"/>
    </location>
</feature>
<organism evidence="2 3">
    <name type="scientific">Pyricularia grisea</name>
    <name type="common">Crabgrass-specific blast fungus</name>
    <name type="synonym">Magnaporthe grisea</name>
    <dbReference type="NCBI Taxonomy" id="148305"/>
    <lineage>
        <taxon>Eukaryota</taxon>
        <taxon>Fungi</taxon>
        <taxon>Dikarya</taxon>
        <taxon>Ascomycota</taxon>
        <taxon>Pezizomycotina</taxon>
        <taxon>Sordariomycetes</taxon>
        <taxon>Sordariomycetidae</taxon>
        <taxon>Magnaporthales</taxon>
        <taxon>Pyriculariaceae</taxon>
        <taxon>Pyricularia</taxon>
    </lineage>
</organism>
<dbReference type="Proteomes" id="UP000515153">
    <property type="component" value="Chromosome VII"/>
</dbReference>
<evidence type="ECO:0000313" key="3">
    <source>
        <dbReference type="RefSeq" id="XP_030979951.1"/>
    </source>
</evidence>
<sequence>MLVSGSVVSNPSPKKTRQRSPRGPNLSVCVFFDAVTDSLSSRKPSGSALWDATAIRSLPCAGEASLLDGAGLTFLRVFEVESLFDASAGRLFSCFVVVLWSSRLFLVFSSHFLKTFSMSAHLYAECWAAL</sequence>
<reference evidence="3" key="3">
    <citation type="submission" date="2025-08" db="UniProtKB">
        <authorList>
            <consortium name="RefSeq"/>
        </authorList>
    </citation>
    <scope>IDENTIFICATION</scope>
    <source>
        <strain evidence="3">NI907</strain>
    </source>
</reference>
<protein>
    <submittedName>
        <fullName evidence="3">Uncharacterized protein</fullName>
    </submittedName>
</protein>